<accession>A0A1V9FGW6</accession>
<organism evidence="1 2">
    <name type="scientific">Niastella populi</name>
    <dbReference type="NCBI Taxonomy" id="550983"/>
    <lineage>
        <taxon>Bacteria</taxon>
        <taxon>Pseudomonadati</taxon>
        <taxon>Bacteroidota</taxon>
        <taxon>Chitinophagia</taxon>
        <taxon>Chitinophagales</taxon>
        <taxon>Chitinophagaceae</taxon>
        <taxon>Niastella</taxon>
    </lineage>
</organism>
<dbReference type="AlphaFoldDB" id="A0A1V9FGW6"/>
<reference evidence="2" key="1">
    <citation type="submission" date="2016-04" db="EMBL/GenBank/DDBJ databases">
        <authorList>
            <person name="Chen L."/>
            <person name="Zhuang W."/>
            <person name="Wang G."/>
        </authorList>
    </citation>
    <scope>NUCLEOTIDE SEQUENCE [LARGE SCALE GENOMIC DNA]</scope>
    <source>
        <strain evidence="2">208</strain>
    </source>
</reference>
<name>A0A1V9FGW6_9BACT</name>
<gene>
    <name evidence="1" type="ORF">A4R26_24080</name>
</gene>
<dbReference type="EMBL" id="LWBP01000191">
    <property type="protein sequence ID" value="OQP57605.1"/>
    <property type="molecule type" value="Genomic_DNA"/>
</dbReference>
<keyword evidence="2" id="KW-1185">Reference proteome</keyword>
<evidence type="ECO:0000313" key="2">
    <source>
        <dbReference type="Proteomes" id="UP000192276"/>
    </source>
</evidence>
<protein>
    <submittedName>
        <fullName evidence="1">Uncharacterized protein</fullName>
    </submittedName>
</protein>
<dbReference type="Proteomes" id="UP000192276">
    <property type="component" value="Unassembled WGS sequence"/>
</dbReference>
<proteinExistence type="predicted"/>
<dbReference type="OrthoDB" id="674578at2"/>
<dbReference type="RefSeq" id="WP_081167198.1">
    <property type="nucleotide sequence ID" value="NZ_LWBP01000191.1"/>
</dbReference>
<comment type="caution">
    <text evidence="1">The sequence shown here is derived from an EMBL/GenBank/DDBJ whole genome shotgun (WGS) entry which is preliminary data.</text>
</comment>
<evidence type="ECO:0000313" key="1">
    <source>
        <dbReference type="EMBL" id="OQP57605.1"/>
    </source>
</evidence>
<sequence length="117" mass="13743">MVEPINESACKVNFIGKTANLHPEWYNTPLRLNEQEKSDPLSVLYEFFQSYHLNDIRQILWGWTVTVVSSSPNCVSNDPRERNNHLFFYEKIEQLIEACWMIHSQEGMQVPFANLKP</sequence>